<feature type="compositionally biased region" description="Low complexity" evidence="1">
    <location>
        <begin position="46"/>
        <end position="57"/>
    </location>
</feature>
<evidence type="ECO:0000256" key="1">
    <source>
        <dbReference type="SAM" id="MobiDB-lite"/>
    </source>
</evidence>
<proteinExistence type="predicted"/>
<dbReference type="Proteomes" id="UP000484381">
    <property type="component" value="Unassembled WGS sequence"/>
</dbReference>
<organism evidence="2 3">
    <name type="scientific">Paraburkholderia franconis</name>
    <dbReference type="NCBI Taxonomy" id="2654983"/>
    <lineage>
        <taxon>Bacteria</taxon>
        <taxon>Pseudomonadati</taxon>
        <taxon>Pseudomonadota</taxon>
        <taxon>Betaproteobacteria</taxon>
        <taxon>Burkholderiales</taxon>
        <taxon>Burkholderiaceae</taxon>
        <taxon>Paraburkholderia</taxon>
    </lineage>
</organism>
<evidence type="ECO:0000313" key="2">
    <source>
        <dbReference type="EMBL" id="MPW23044.1"/>
    </source>
</evidence>
<keyword evidence="3" id="KW-1185">Reference proteome</keyword>
<dbReference type="AlphaFoldDB" id="A0A7X1NJG5"/>
<accession>A0A7X1NJG5</accession>
<dbReference type="EMBL" id="WHNP01000088">
    <property type="protein sequence ID" value="MPW23044.1"/>
    <property type="molecule type" value="Genomic_DNA"/>
</dbReference>
<reference evidence="2 3" key="1">
    <citation type="submission" date="2019-10" db="EMBL/GenBank/DDBJ databases">
        <title>Paraburkholderia sp. isolated from nodules of Mimosa pudica from Brazilian Atlantic Forest soils.</title>
        <authorList>
            <person name="Paulitsch F."/>
            <person name="Hungria M."/>
            <person name="Dall'Agnol R."/>
        </authorList>
    </citation>
    <scope>NUCLEOTIDE SEQUENCE [LARGE SCALE GENOMIC DNA]</scope>
    <source>
        <strain evidence="2 3">CNPSo 3157</strain>
    </source>
</reference>
<name>A0A7X1NJG5_9BURK</name>
<comment type="caution">
    <text evidence="2">The sequence shown here is derived from an EMBL/GenBank/DDBJ whole genome shotgun (WGS) entry which is preliminary data.</text>
</comment>
<protein>
    <submittedName>
        <fullName evidence="2">Uncharacterized protein</fullName>
    </submittedName>
</protein>
<gene>
    <name evidence="2" type="ORF">GCT13_41280</name>
</gene>
<feature type="region of interest" description="Disordered" evidence="1">
    <location>
        <begin position="1"/>
        <end position="121"/>
    </location>
</feature>
<sequence>MQFGSGCTDSLRGTHRLQLQCAAPTRQPPRPANSTKSGPSFDEGFAAASDALEPAPARTVDQQPEDSLSEEAQMPKKVVGGSPRAVKNSRSDMRGVSGCYVNRRRSTDPHHVRGISLNQGK</sequence>
<evidence type="ECO:0000313" key="3">
    <source>
        <dbReference type="Proteomes" id="UP000484381"/>
    </source>
</evidence>